<gene>
    <name evidence="2" type="ORF">PLOB_00009125</name>
</gene>
<keyword evidence="1" id="KW-0472">Membrane</keyword>
<dbReference type="EMBL" id="CALNXK010000144">
    <property type="protein sequence ID" value="CAH3168300.1"/>
    <property type="molecule type" value="Genomic_DNA"/>
</dbReference>
<reference evidence="2 3" key="1">
    <citation type="submission" date="2022-05" db="EMBL/GenBank/DDBJ databases">
        <authorList>
            <consortium name="Genoscope - CEA"/>
            <person name="William W."/>
        </authorList>
    </citation>
    <scope>NUCLEOTIDE SEQUENCE [LARGE SCALE GENOMIC DNA]</scope>
</reference>
<keyword evidence="1" id="KW-1133">Transmembrane helix</keyword>
<evidence type="ECO:0000313" key="2">
    <source>
        <dbReference type="EMBL" id="CAH3168300.1"/>
    </source>
</evidence>
<dbReference type="PANTHER" id="PTHR47077:SF1">
    <property type="entry name" value="CATION CHANNEL SPERM-ASSOCIATED PROTEIN 4"/>
    <property type="match status" value="1"/>
</dbReference>
<feature type="transmembrane region" description="Helical" evidence="1">
    <location>
        <begin position="37"/>
        <end position="60"/>
    </location>
</feature>
<comment type="caution">
    <text evidence="2">The sequence shown here is derived from an EMBL/GenBank/DDBJ whole genome shotgun (WGS) entry which is preliminary data.</text>
</comment>
<keyword evidence="1" id="KW-0812">Transmembrane</keyword>
<dbReference type="InterPro" id="IPR028744">
    <property type="entry name" value="CatSper4"/>
</dbReference>
<proteinExistence type="predicted"/>
<accession>A0ABN8QRJ7</accession>
<name>A0ABN8QRJ7_9CNID</name>
<protein>
    <submittedName>
        <fullName evidence="2">Uncharacterized protein</fullName>
    </submittedName>
</protein>
<dbReference type="Gene3D" id="1.10.287.70">
    <property type="match status" value="1"/>
</dbReference>
<keyword evidence="3" id="KW-1185">Reference proteome</keyword>
<evidence type="ECO:0000313" key="3">
    <source>
        <dbReference type="Proteomes" id="UP001159405"/>
    </source>
</evidence>
<dbReference type="PANTHER" id="PTHR47077">
    <property type="entry name" value="ION_TRANS DOMAIN-CONTAINING PROTEIN"/>
    <property type="match status" value="1"/>
</dbReference>
<evidence type="ECO:0000256" key="1">
    <source>
        <dbReference type="SAM" id="Phobius"/>
    </source>
</evidence>
<organism evidence="2 3">
    <name type="scientific">Porites lobata</name>
    <dbReference type="NCBI Taxonomy" id="104759"/>
    <lineage>
        <taxon>Eukaryota</taxon>
        <taxon>Metazoa</taxon>
        <taxon>Cnidaria</taxon>
        <taxon>Anthozoa</taxon>
        <taxon>Hexacorallia</taxon>
        <taxon>Scleractinia</taxon>
        <taxon>Fungiina</taxon>
        <taxon>Poritidae</taxon>
        <taxon>Porites</taxon>
    </lineage>
</organism>
<dbReference type="Proteomes" id="UP001159405">
    <property type="component" value="Unassembled WGS sequence"/>
</dbReference>
<sequence length="246" mass="27767">MQRSVCEVDVNATLSVTEACKKIIKDVGENYYVGGGLFLLVFIAIGAFVFANLVVAVVVTNLEFAMVDVKTEGKERETDDLKSQLEEEDITAQTVGLEEVPSFVYLNQMPFQLPNLTDITHEKLENYFLILSTIEKNLVEAKTIQAEIVKIFSEVTDLQEKARKEGILKNDSDEVKRMSEDNNFLITGGDLMSNLMEMESGKVFDSHKETLGSMLREGARLISVAQRKNTDERKRSSFFTNLFNRE</sequence>